<gene>
    <name evidence="2" type="ORF">FIBSPDRAFT_860184</name>
</gene>
<feature type="compositionally biased region" description="Polar residues" evidence="1">
    <location>
        <begin position="49"/>
        <end position="58"/>
    </location>
</feature>
<dbReference type="EMBL" id="KV417544">
    <property type="protein sequence ID" value="KZP21796.1"/>
    <property type="molecule type" value="Genomic_DNA"/>
</dbReference>
<dbReference type="Proteomes" id="UP000076532">
    <property type="component" value="Unassembled WGS sequence"/>
</dbReference>
<evidence type="ECO:0000313" key="2">
    <source>
        <dbReference type="EMBL" id="KZP21796.1"/>
    </source>
</evidence>
<protein>
    <submittedName>
        <fullName evidence="2">Uncharacterized protein</fullName>
    </submittedName>
</protein>
<evidence type="ECO:0000256" key="1">
    <source>
        <dbReference type="SAM" id="MobiDB-lite"/>
    </source>
</evidence>
<dbReference type="OrthoDB" id="2019015at2759"/>
<accession>A0A166KDJ4</accession>
<keyword evidence="3" id="KW-1185">Reference proteome</keyword>
<feature type="region of interest" description="Disordered" evidence="1">
    <location>
        <begin position="46"/>
        <end position="69"/>
    </location>
</feature>
<evidence type="ECO:0000313" key="3">
    <source>
        <dbReference type="Proteomes" id="UP000076532"/>
    </source>
</evidence>
<name>A0A166KDJ4_9AGAM</name>
<proteinExistence type="predicted"/>
<dbReference type="AlphaFoldDB" id="A0A166KDJ4"/>
<sequence length="69" mass="7478">METFDELVLAVDADAALKILGKHASWNERRVLGDVKVCTLIRDIPHGKPSTTGSNTTAPGARLHVKKAR</sequence>
<organism evidence="2 3">
    <name type="scientific">Athelia psychrophila</name>
    <dbReference type="NCBI Taxonomy" id="1759441"/>
    <lineage>
        <taxon>Eukaryota</taxon>
        <taxon>Fungi</taxon>
        <taxon>Dikarya</taxon>
        <taxon>Basidiomycota</taxon>
        <taxon>Agaricomycotina</taxon>
        <taxon>Agaricomycetes</taxon>
        <taxon>Agaricomycetidae</taxon>
        <taxon>Atheliales</taxon>
        <taxon>Atheliaceae</taxon>
        <taxon>Athelia</taxon>
    </lineage>
</organism>
<reference evidence="2 3" key="1">
    <citation type="journal article" date="2016" name="Mol. Biol. Evol.">
        <title>Comparative Genomics of Early-Diverging Mushroom-Forming Fungi Provides Insights into the Origins of Lignocellulose Decay Capabilities.</title>
        <authorList>
            <person name="Nagy L.G."/>
            <person name="Riley R."/>
            <person name="Tritt A."/>
            <person name="Adam C."/>
            <person name="Daum C."/>
            <person name="Floudas D."/>
            <person name="Sun H."/>
            <person name="Yadav J.S."/>
            <person name="Pangilinan J."/>
            <person name="Larsson K.H."/>
            <person name="Matsuura K."/>
            <person name="Barry K."/>
            <person name="Labutti K."/>
            <person name="Kuo R."/>
            <person name="Ohm R.A."/>
            <person name="Bhattacharya S.S."/>
            <person name="Shirouzu T."/>
            <person name="Yoshinaga Y."/>
            <person name="Martin F.M."/>
            <person name="Grigoriev I.V."/>
            <person name="Hibbett D.S."/>
        </authorList>
    </citation>
    <scope>NUCLEOTIDE SEQUENCE [LARGE SCALE GENOMIC DNA]</scope>
    <source>
        <strain evidence="2 3">CBS 109695</strain>
    </source>
</reference>